<organism evidence="1 2">
    <name type="scientific">Mycena maculata</name>
    <dbReference type="NCBI Taxonomy" id="230809"/>
    <lineage>
        <taxon>Eukaryota</taxon>
        <taxon>Fungi</taxon>
        <taxon>Dikarya</taxon>
        <taxon>Basidiomycota</taxon>
        <taxon>Agaricomycotina</taxon>
        <taxon>Agaricomycetes</taxon>
        <taxon>Agaricomycetidae</taxon>
        <taxon>Agaricales</taxon>
        <taxon>Marasmiineae</taxon>
        <taxon>Mycenaceae</taxon>
        <taxon>Mycena</taxon>
    </lineage>
</organism>
<proteinExistence type="predicted"/>
<dbReference type="EMBL" id="JARJLG010000332">
    <property type="protein sequence ID" value="KAJ7716380.1"/>
    <property type="molecule type" value="Genomic_DNA"/>
</dbReference>
<protein>
    <submittedName>
        <fullName evidence="1">Uncharacterized protein</fullName>
    </submittedName>
</protein>
<dbReference type="SUPFAM" id="SSF52540">
    <property type="entry name" value="P-loop containing nucleoside triphosphate hydrolases"/>
    <property type="match status" value="1"/>
</dbReference>
<gene>
    <name evidence="1" type="ORF">DFH07DRAFT_973904</name>
</gene>
<dbReference type="AlphaFoldDB" id="A0AAD7MGG4"/>
<dbReference type="InterPro" id="IPR027417">
    <property type="entry name" value="P-loop_NTPase"/>
</dbReference>
<name>A0AAD7MGG4_9AGAR</name>
<accession>A0AAD7MGG4</accession>
<keyword evidence="2" id="KW-1185">Reference proteome</keyword>
<sequence>MDVDDSVVEQEIPPYMNLRIPDDPPNILEETTFPNPFQHPRHGYLYRLGSALILTGFPGIGKTLLLSAIFYLRVAAGLPTAYMRSRDLMLVFTGVRLFVLHNPDLDSDDLATFELKVNRAARLLDKKFIHRVMTDTSPEVAIDDLVGHMLITVLPLNDEDRTQFRLASPTAYLEGKLLKQLDDNIQIARRKLYVINVGVWVQSDSA</sequence>
<reference evidence="1" key="1">
    <citation type="submission" date="2023-03" db="EMBL/GenBank/DDBJ databases">
        <title>Massive genome expansion in bonnet fungi (Mycena s.s.) driven by repeated elements and novel gene families across ecological guilds.</title>
        <authorList>
            <consortium name="Lawrence Berkeley National Laboratory"/>
            <person name="Harder C.B."/>
            <person name="Miyauchi S."/>
            <person name="Viragh M."/>
            <person name="Kuo A."/>
            <person name="Thoen E."/>
            <person name="Andreopoulos B."/>
            <person name="Lu D."/>
            <person name="Skrede I."/>
            <person name="Drula E."/>
            <person name="Henrissat B."/>
            <person name="Morin E."/>
            <person name="Kohler A."/>
            <person name="Barry K."/>
            <person name="LaButti K."/>
            <person name="Morin E."/>
            <person name="Salamov A."/>
            <person name="Lipzen A."/>
            <person name="Mereny Z."/>
            <person name="Hegedus B."/>
            <person name="Baldrian P."/>
            <person name="Stursova M."/>
            <person name="Weitz H."/>
            <person name="Taylor A."/>
            <person name="Grigoriev I.V."/>
            <person name="Nagy L.G."/>
            <person name="Martin F."/>
            <person name="Kauserud H."/>
        </authorList>
    </citation>
    <scope>NUCLEOTIDE SEQUENCE</scope>
    <source>
        <strain evidence="1">CBHHK188m</strain>
    </source>
</reference>
<comment type="caution">
    <text evidence="1">The sequence shown here is derived from an EMBL/GenBank/DDBJ whole genome shotgun (WGS) entry which is preliminary data.</text>
</comment>
<evidence type="ECO:0000313" key="2">
    <source>
        <dbReference type="Proteomes" id="UP001215280"/>
    </source>
</evidence>
<dbReference type="Proteomes" id="UP001215280">
    <property type="component" value="Unassembled WGS sequence"/>
</dbReference>
<evidence type="ECO:0000313" key="1">
    <source>
        <dbReference type="EMBL" id="KAJ7716380.1"/>
    </source>
</evidence>